<evidence type="ECO:0000256" key="4">
    <source>
        <dbReference type="PROSITE-ProRule" id="PRU00473"/>
    </source>
</evidence>
<dbReference type="PRINTS" id="PR01023">
    <property type="entry name" value="NAFLGMOTY"/>
</dbReference>
<dbReference type="PANTHER" id="PTHR30329:SF21">
    <property type="entry name" value="LIPOPROTEIN YIAD-RELATED"/>
    <property type="match status" value="1"/>
</dbReference>
<accession>A0A1H6ASV0</accession>
<dbReference type="InterPro" id="IPR006665">
    <property type="entry name" value="OmpA-like"/>
</dbReference>
<dbReference type="InterPro" id="IPR050330">
    <property type="entry name" value="Bact_OuterMem_StrucFunc"/>
</dbReference>
<feature type="domain" description="OmpA-like" evidence="5">
    <location>
        <begin position="201"/>
        <end position="319"/>
    </location>
</feature>
<dbReference type="SUPFAM" id="SSF103088">
    <property type="entry name" value="OmpA-like"/>
    <property type="match status" value="1"/>
</dbReference>
<keyword evidence="3" id="KW-0998">Cell outer membrane</keyword>
<keyword evidence="7" id="KW-1185">Reference proteome</keyword>
<dbReference type="Gene3D" id="3.30.1330.60">
    <property type="entry name" value="OmpA-like domain"/>
    <property type="match status" value="1"/>
</dbReference>
<gene>
    <name evidence="6" type="ORF">SAMN04488244_11734</name>
</gene>
<dbReference type="InterPro" id="IPR041544">
    <property type="entry name" value="MotY_N"/>
</dbReference>
<sequence>MDSNMIYGLVKKYYFSLSPKLTWSGERKIHCLSFAVNRMYLLVLFIAAIFGIKVSQAAEVNIPMDLVDWQAVEGEFECQLSHSLPNNMGKFYFHAEPNDQISAVLHLPNKPIKRAQLFQLSPPWQTPTEHVAIDEAAKTARGYAIFDVDIDQLLAAVTKGAWIRVSSMQDTHVYGDAYVLPSTRIEQAYVRFNECRTELPQMNYTQARDVVLKFEFGQRVVSSEQRKTLQSLASYIKADDKVARVLVDGHTDNVGSSISNLQISRVRADDVASVLNELGTPENLIEVRAHGARYPVSSNETEFGQAKNRRVTVRIVRQPSNQSASSTDMKTEVQ</sequence>
<dbReference type="PANTHER" id="PTHR30329">
    <property type="entry name" value="STATOR ELEMENT OF FLAGELLAR MOTOR COMPLEX"/>
    <property type="match status" value="1"/>
</dbReference>
<dbReference type="InterPro" id="IPR036737">
    <property type="entry name" value="OmpA-like_sf"/>
</dbReference>
<evidence type="ECO:0000259" key="5">
    <source>
        <dbReference type="PROSITE" id="PS51123"/>
    </source>
</evidence>
<dbReference type="CDD" id="cd07185">
    <property type="entry name" value="OmpA_C-like"/>
    <property type="match status" value="1"/>
</dbReference>
<evidence type="ECO:0000256" key="3">
    <source>
        <dbReference type="ARBA" id="ARBA00023237"/>
    </source>
</evidence>
<name>A0A1H6ASV0_9VIBR</name>
<evidence type="ECO:0000256" key="2">
    <source>
        <dbReference type="ARBA" id="ARBA00023136"/>
    </source>
</evidence>
<evidence type="ECO:0000313" key="7">
    <source>
        <dbReference type="Proteomes" id="UP000236721"/>
    </source>
</evidence>
<dbReference type="GO" id="GO:0009279">
    <property type="term" value="C:cell outer membrane"/>
    <property type="evidence" value="ECO:0007669"/>
    <property type="project" value="UniProtKB-SubCell"/>
</dbReference>
<dbReference type="AlphaFoldDB" id="A0A1H6ASV0"/>
<protein>
    <submittedName>
        <fullName evidence="6">OmpA family protein</fullName>
    </submittedName>
</protein>
<dbReference type="InterPro" id="IPR006664">
    <property type="entry name" value="OMP_bac"/>
</dbReference>
<keyword evidence="2 4" id="KW-0472">Membrane</keyword>
<dbReference type="Pfam" id="PF18393">
    <property type="entry name" value="MotY_N"/>
    <property type="match status" value="1"/>
</dbReference>
<evidence type="ECO:0000256" key="1">
    <source>
        <dbReference type="ARBA" id="ARBA00004442"/>
    </source>
</evidence>
<proteinExistence type="predicted"/>
<dbReference type="PRINTS" id="PR01021">
    <property type="entry name" value="OMPADOMAIN"/>
</dbReference>
<comment type="subcellular location">
    <subcellularLocation>
        <location evidence="1">Cell outer membrane</location>
    </subcellularLocation>
</comment>
<dbReference type="Gene3D" id="2.60.40.2540">
    <property type="match status" value="1"/>
</dbReference>
<dbReference type="Pfam" id="PF00691">
    <property type="entry name" value="OmpA"/>
    <property type="match status" value="1"/>
</dbReference>
<evidence type="ECO:0000313" key="6">
    <source>
        <dbReference type="EMBL" id="SEG51759.1"/>
    </source>
</evidence>
<organism evidence="6 7">
    <name type="scientific">Vibrio hangzhouensis</name>
    <dbReference type="NCBI Taxonomy" id="462991"/>
    <lineage>
        <taxon>Bacteria</taxon>
        <taxon>Pseudomonadati</taxon>
        <taxon>Pseudomonadota</taxon>
        <taxon>Gammaproteobacteria</taxon>
        <taxon>Vibrionales</taxon>
        <taxon>Vibrionaceae</taxon>
        <taxon>Vibrio</taxon>
    </lineage>
</organism>
<dbReference type="Proteomes" id="UP000236721">
    <property type="component" value="Unassembled WGS sequence"/>
</dbReference>
<dbReference type="EMBL" id="FNVG01000017">
    <property type="protein sequence ID" value="SEG51759.1"/>
    <property type="molecule type" value="Genomic_DNA"/>
</dbReference>
<reference evidence="7" key="1">
    <citation type="submission" date="2016-10" db="EMBL/GenBank/DDBJ databases">
        <authorList>
            <person name="Varghese N."/>
            <person name="Submissions S."/>
        </authorList>
    </citation>
    <scope>NUCLEOTIDE SEQUENCE [LARGE SCALE GENOMIC DNA]</scope>
    <source>
        <strain evidence="7">CGMCC 1.7062</strain>
    </source>
</reference>
<dbReference type="PROSITE" id="PS51123">
    <property type="entry name" value="OMPA_2"/>
    <property type="match status" value="1"/>
</dbReference>